<keyword evidence="5 7" id="KW-1133">Transmembrane helix</keyword>
<accession>A0AAW1SSM8</accession>
<keyword evidence="3 7" id="KW-0812">Transmembrane</keyword>
<evidence type="ECO:0000256" key="2">
    <source>
        <dbReference type="ARBA" id="ARBA00022448"/>
    </source>
</evidence>
<proteinExistence type="predicted"/>
<dbReference type="Proteomes" id="UP001485043">
    <property type="component" value="Unassembled WGS sequence"/>
</dbReference>
<name>A0AAW1SSM8_9CHLO</name>
<keyword evidence="10" id="KW-1185">Reference proteome</keyword>
<evidence type="ECO:0000256" key="6">
    <source>
        <dbReference type="ARBA" id="ARBA00023136"/>
    </source>
</evidence>
<comment type="subcellular location">
    <subcellularLocation>
        <location evidence="1">Membrane</location>
    </subcellularLocation>
</comment>
<evidence type="ECO:0000256" key="5">
    <source>
        <dbReference type="ARBA" id="ARBA00022989"/>
    </source>
</evidence>
<sequence>MIGANQVAMMPVFDLIETQLARKRLIAGFPSRLLVRTIITVAIGAIAVTLPFFGTILNFIGGVAACAVIFWIPPLIWVILKRGKQRHLAFNMFLVVAWIIVGLLACIGALRDVIVIASSYHFFS</sequence>
<dbReference type="AlphaFoldDB" id="A0AAW1SSM8"/>
<feature type="transmembrane region" description="Helical" evidence="7">
    <location>
        <begin position="33"/>
        <end position="53"/>
    </location>
</feature>
<dbReference type="GO" id="GO:0006865">
    <property type="term" value="P:amino acid transport"/>
    <property type="evidence" value="ECO:0007669"/>
    <property type="project" value="UniProtKB-KW"/>
</dbReference>
<organism evidence="9 10">
    <name type="scientific">Apatococcus fuscideae</name>
    <dbReference type="NCBI Taxonomy" id="2026836"/>
    <lineage>
        <taxon>Eukaryota</taxon>
        <taxon>Viridiplantae</taxon>
        <taxon>Chlorophyta</taxon>
        <taxon>core chlorophytes</taxon>
        <taxon>Trebouxiophyceae</taxon>
        <taxon>Chlorellales</taxon>
        <taxon>Chlorellaceae</taxon>
        <taxon>Apatococcus</taxon>
    </lineage>
</organism>
<evidence type="ECO:0000256" key="3">
    <source>
        <dbReference type="ARBA" id="ARBA00022692"/>
    </source>
</evidence>
<keyword evidence="2" id="KW-0813">Transport</keyword>
<comment type="caution">
    <text evidence="9">The sequence shown here is derived from an EMBL/GenBank/DDBJ whole genome shotgun (WGS) entry which is preliminary data.</text>
</comment>
<dbReference type="GO" id="GO:0016020">
    <property type="term" value="C:membrane"/>
    <property type="evidence" value="ECO:0007669"/>
    <property type="project" value="UniProtKB-SubCell"/>
</dbReference>
<evidence type="ECO:0000256" key="7">
    <source>
        <dbReference type="SAM" id="Phobius"/>
    </source>
</evidence>
<feature type="transmembrane region" description="Helical" evidence="7">
    <location>
        <begin position="92"/>
        <end position="123"/>
    </location>
</feature>
<dbReference type="InterPro" id="IPR013057">
    <property type="entry name" value="AA_transpt_TM"/>
</dbReference>
<keyword evidence="4" id="KW-0029">Amino-acid transport</keyword>
<gene>
    <name evidence="9" type="ORF">WJX84_009537</name>
</gene>
<evidence type="ECO:0000256" key="1">
    <source>
        <dbReference type="ARBA" id="ARBA00004370"/>
    </source>
</evidence>
<dbReference type="Pfam" id="PF01490">
    <property type="entry name" value="Aa_trans"/>
    <property type="match status" value="1"/>
</dbReference>
<dbReference type="PANTHER" id="PTHR48017">
    <property type="entry name" value="OS05G0424000 PROTEIN-RELATED"/>
    <property type="match status" value="1"/>
</dbReference>
<protein>
    <recommendedName>
        <fullName evidence="8">Amino acid transporter transmembrane domain-containing protein</fullName>
    </recommendedName>
</protein>
<reference evidence="9 10" key="1">
    <citation type="journal article" date="2024" name="Nat. Commun.">
        <title>Phylogenomics reveals the evolutionary origins of lichenization in chlorophyte algae.</title>
        <authorList>
            <person name="Puginier C."/>
            <person name="Libourel C."/>
            <person name="Otte J."/>
            <person name="Skaloud P."/>
            <person name="Haon M."/>
            <person name="Grisel S."/>
            <person name="Petersen M."/>
            <person name="Berrin J.G."/>
            <person name="Delaux P.M."/>
            <person name="Dal Grande F."/>
            <person name="Keller J."/>
        </authorList>
    </citation>
    <scope>NUCLEOTIDE SEQUENCE [LARGE SCALE GENOMIC DNA]</scope>
    <source>
        <strain evidence="9 10">SAG 2523</strain>
    </source>
</reference>
<feature type="transmembrane region" description="Helical" evidence="7">
    <location>
        <begin position="59"/>
        <end position="80"/>
    </location>
</feature>
<evidence type="ECO:0000313" key="9">
    <source>
        <dbReference type="EMBL" id="KAK9856433.1"/>
    </source>
</evidence>
<feature type="domain" description="Amino acid transporter transmembrane" evidence="8">
    <location>
        <begin position="1"/>
        <end position="113"/>
    </location>
</feature>
<evidence type="ECO:0000259" key="8">
    <source>
        <dbReference type="Pfam" id="PF01490"/>
    </source>
</evidence>
<dbReference type="EMBL" id="JALJOV010001016">
    <property type="protein sequence ID" value="KAK9856433.1"/>
    <property type="molecule type" value="Genomic_DNA"/>
</dbReference>
<evidence type="ECO:0000256" key="4">
    <source>
        <dbReference type="ARBA" id="ARBA00022970"/>
    </source>
</evidence>
<evidence type="ECO:0000313" key="10">
    <source>
        <dbReference type="Proteomes" id="UP001485043"/>
    </source>
</evidence>
<keyword evidence="6 7" id="KW-0472">Membrane</keyword>